<dbReference type="Gene3D" id="4.10.240.10">
    <property type="entry name" value="Zn(2)-C6 fungal-type DNA-binding domain"/>
    <property type="match status" value="1"/>
</dbReference>
<dbReference type="PANTHER" id="PTHR47784:SF5">
    <property type="entry name" value="STEROL UPTAKE CONTROL PROTEIN 2"/>
    <property type="match status" value="1"/>
</dbReference>
<dbReference type="PROSITE" id="PS00463">
    <property type="entry name" value="ZN2_CY6_FUNGAL_1"/>
    <property type="match status" value="1"/>
</dbReference>
<dbReference type="HOGENOM" id="CLU_024934_5_2_1"/>
<dbReference type="InterPro" id="IPR036864">
    <property type="entry name" value="Zn2-C6_fun-type_DNA-bd_sf"/>
</dbReference>
<protein>
    <recommendedName>
        <fullName evidence="3">Zn(2)-C6 fungal-type domain-containing protein</fullName>
    </recommendedName>
</protein>
<dbReference type="SUPFAM" id="SSF57701">
    <property type="entry name" value="Zn2/Cys6 DNA-binding domain"/>
    <property type="match status" value="1"/>
</dbReference>
<reference evidence="4 5" key="1">
    <citation type="submission" date="2014-04" db="EMBL/GenBank/DDBJ databases">
        <authorList>
            <consortium name="DOE Joint Genome Institute"/>
            <person name="Kuo A."/>
            <person name="Martino E."/>
            <person name="Perotto S."/>
            <person name="Kohler A."/>
            <person name="Nagy L.G."/>
            <person name="Floudas D."/>
            <person name="Copeland A."/>
            <person name="Barry K.W."/>
            <person name="Cichocki N."/>
            <person name="Veneault-Fourrey C."/>
            <person name="LaButti K."/>
            <person name="Lindquist E.A."/>
            <person name="Lipzen A."/>
            <person name="Lundell T."/>
            <person name="Morin E."/>
            <person name="Murat C."/>
            <person name="Sun H."/>
            <person name="Tunlid A."/>
            <person name="Henrissat B."/>
            <person name="Grigoriev I.V."/>
            <person name="Hibbett D.S."/>
            <person name="Martin F."/>
            <person name="Nordberg H.P."/>
            <person name="Cantor M.N."/>
            <person name="Hua S.X."/>
        </authorList>
    </citation>
    <scope>NUCLEOTIDE SEQUENCE [LARGE SCALE GENOMIC DNA]</scope>
    <source>
        <strain evidence="4 5">Zn</strain>
    </source>
</reference>
<dbReference type="AlphaFoldDB" id="A0A0C3GQ73"/>
<dbReference type="PRINTS" id="PR00755">
    <property type="entry name" value="AFLATOXINBRP"/>
</dbReference>
<keyword evidence="2" id="KW-0472">Membrane</keyword>
<dbReference type="Proteomes" id="UP000054321">
    <property type="component" value="Unassembled WGS sequence"/>
</dbReference>
<dbReference type="GO" id="GO:0008270">
    <property type="term" value="F:zinc ion binding"/>
    <property type="evidence" value="ECO:0007669"/>
    <property type="project" value="InterPro"/>
</dbReference>
<name>A0A0C3GQ73_OIDMZ</name>
<dbReference type="STRING" id="913774.A0A0C3GQ73"/>
<reference evidence="5" key="2">
    <citation type="submission" date="2015-01" db="EMBL/GenBank/DDBJ databases">
        <title>Evolutionary Origins and Diversification of the Mycorrhizal Mutualists.</title>
        <authorList>
            <consortium name="DOE Joint Genome Institute"/>
            <consortium name="Mycorrhizal Genomics Consortium"/>
            <person name="Kohler A."/>
            <person name="Kuo A."/>
            <person name="Nagy L.G."/>
            <person name="Floudas D."/>
            <person name="Copeland A."/>
            <person name="Barry K.W."/>
            <person name="Cichocki N."/>
            <person name="Veneault-Fourrey C."/>
            <person name="LaButti K."/>
            <person name="Lindquist E.A."/>
            <person name="Lipzen A."/>
            <person name="Lundell T."/>
            <person name="Morin E."/>
            <person name="Murat C."/>
            <person name="Riley R."/>
            <person name="Ohm R."/>
            <person name="Sun H."/>
            <person name="Tunlid A."/>
            <person name="Henrissat B."/>
            <person name="Grigoriev I.V."/>
            <person name="Hibbett D.S."/>
            <person name="Martin F."/>
        </authorList>
    </citation>
    <scope>NUCLEOTIDE SEQUENCE [LARGE SCALE GENOMIC DNA]</scope>
    <source>
        <strain evidence="5">Zn</strain>
    </source>
</reference>
<keyword evidence="5" id="KW-1185">Reference proteome</keyword>
<feature type="domain" description="Zn(2)-C6 fungal-type" evidence="3">
    <location>
        <begin position="13"/>
        <end position="43"/>
    </location>
</feature>
<dbReference type="SMART" id="SM00066">
    <property type="entry name" value="GAL4"/>
    <property type="match status" value="1"/>
</dbReference>
<dbReference type="EMBL" id="KN832913">
    <property type="protein sequence ID" value="KIM92636.1"/>
    <property type="molecule type" value="Genomic_DNA"/>
</dbReference>
<dbReference type="CDD" id="cd00067">
    <property type="entry name" value="GAL4"/>
    <property type="match status" value="1"/>
</dbReference>
<gene>
    <name evidence="4" type="ORF">OIDMADRAFT_62376</name>
</gene>
<proteinExistence type="predicted"/>
<keyword evidence="1" id="KW-0539">Nucleus</keyword>
<dbReference type="InterPro" id="IPR001138">
    <property type="entry name" value="Zn2Cys6_DnaBD"/>
</dbReference>
<dbReference type="PROSITE" id="PS50048">
    <property type="entry name" value="ZN2_CY6_FUNGAL_2"/>
    <property type="match status" value="1"/>
</dbReference>
<feature type="transmembrane region" description="Helical" evidence="2">
    <location>
        <begin position="198"/>
        <end position="218"/>
    </location>
</feature>
<dbReference type="Pfam" id="PF00172">
    <property type="entry name" value="Zn_clus"/>
    <property type="match status" value="1"/>
</dbReference>
<dbReference type="Pfam" id="PF11951">
    <property type="entry name" value="Fungal_trans_2"/>
    <property type="match status" value="1"/>
</dbReference>
<evidence type="ECO:0000313" key="5">
    <source>
        <dbReference type="Proteomes" id="UP000054321"/>
    </source>
</evidence>
<accession>A0A0C3GQ73</accession>
<dbReference type="InterPro" id="IPR053157">
    <property type="entry name" value="Sterol_Uptake_Regulator"/>
</dbReference>
<evidence type="ECO:0000256" key="1">
    <source>
        <dbReference type="ARBA" id="ARBA00023242"/>
    </source>
</evidence>
<dbReference type="InParanoid" id="A0A0C3GQ73"/>
<dbReference type="OrthoDB" id="5386330at2759"/>
<dbReference type="PANTHER" id="PTHR47784">
    <property type="entry name" value="STEROL UPTAKE CONTROL PROTEIN 2"/>
    <property type="match status" value="1"/>
</dbReference>
<dbReference type="FunCoup" id="A0A0C3GQ73">
    <property type="interactions" value="666"/>
</dbReference>
<sequence>MPSRRQHSKTRHGCLQCKVAHVKCDQGKPSCWRCTRKGKLCSFTQPTASLSLERTSSRDAKPVFQHGSNCGTPSPIPPSTVRYPSQASLCFQPSSLPNLNHTSTIQYGDLELLHHYIISTHATFTNQHHLQQIWQTTIPQTAFQYPVLMHSLLGISALHLAHLYPSQKTTYISSAIRHHDIAVSACRDALNHITPSNISALFACSTLIVVFVFAFPLISPSPTIGVSTHEIHEPIQEILKIFSLLHGMSFFQSTWPWIQAGELSLLFKRVDSPIKSGISTEALNSFCRLQCYIDNECSEPSDPSYPSEKHIYETAIASLKQLMNSVCVTESNKVTVLRWPFMIESEYEKLLAERQPIALIILAHYAVNLDTFKGYWWLRGWGRQLILNIKRCIGEEERWAALMSWPLETTVGAGPESSGS</sequence>
<keyword evidence="2" id="KW-1133">Transmembrane helix</keyword>
<keyword evidence="2" id="KW-0812">Transmembrane</keyword>
<organism evidence="4 5">
    <name type="scientific">Oidiodendron maius (strain Zn)</name>
    <dbReference type="NCBI Taxonomy" id="913774"/>
    <lineage>
        <taxon>Eukaryota</taxon>
        <taxon>Fungi</taxon>
        <taxon>Dikarya</taxon>
        <taxon>Ascomycota</taxon>
        <taxon>Pezizomycotina</taxon>
        <taxon>Leotiomycetes</taxon>
        <taxon>Leotiomycetes incertae sedis</taxon>
        <taxon>Myxotrichaceae</taxon>
        <taxon>Oidiodendron</taxon>
    </lineage>
</organism>
<evidence type="ECO:0000256" key="2">
    <source>
        <dbReference type="SAM" id="Phobius"/>
    </source>
</evidence>
<evidence type="ECO:0000313" key="4">
    <source>
        <dbReference type="EMBL" id="KIM92636.1"/>
    </source>
</evidence>
<evidence type="ECO:0000259" key="3">
    <source>
        <dbReference type="PROSITE" id="PS50048"/>
    </source>
</evidence>
<dbReference type="InterPro" id="IPR021858">
    <property type="entry name" value="Fun_TF"/>
</dbReference>
<dbReference type="GO" id="GO:0001228">
    <property type="term" value="F:DNA-binding transcription activator activity, RNA polymerase II-specific"/>
    <property type="evidence" value="ECO:0007669"/>
    <property type="project" value="TreeGrafter"/>
</dbReference>